<evidence type="ECO:0000259" key="1">
    <source>
        <dbReference type="PROSITE" id="PS50994"/>
    </source>
</evidence>
<dbReference type="KEGG" id="thu:AC731_009030"/>
<dbReference type="PANTHER" id="PTHR46889:SF4">
    <property type="entry name" value="TRANSPOSASE INSO FOR INSERTION SEQUENCE ELEMENT IS911B-RELATED"/>
    <property type="match status" value="1"/>
</dbReference>
<dbReference type="InterPro" id="IPR025948">
    <property type="entry name" value="HTH-like_dom"/>
</dbReference>
<dbReference type="Gene3D" id="3.30.420.10">
    <property type="entry name" value="Ribonuclease H-like superfamily/Ribonuclease H"/>
    <property type="match status" value="1"/>
</dbReference>
<dbReference type="Pfam" id="PF13276">
    <property type="entry name" value="HTH_21"/>
    <property type="match status" value="1"/>
</dbReference>
<name>A0A127K603_9RHOO</name>
<dbReference type="InterPro" id="IPR048020">
    <property type="entry name" value="Transpos_IS3"/>
</dbReference>
<organism evidence="2 3">
    <name type="scientific">Thauera humireducens</name>
    <dbReference type="NCBI Taxonomy" id="1134435"/>
    <lineage>
        <taxon>Bacteria</taxon>
        <taxon>Pseudomonadati</taxon>
        <taxon>Pseudomonadota</taxon>
        <taxon>Betaproteobacteria</taxon>
        <taxon>Rhodocyclales</taxon>
        <taxon>Zoogloeaceae</taxon>
        <taxon>Thauera</taxon>
    </lineage>
</organism>
<proteinExistence type="predicted"/>
<dbReference type="InterPro" id="IPR001584">
    <property type="entry name" value="Integrase_cat-core"/>
</dbReference>
<sequence>MKYAWIETQRRSFPLPVLCDALSVSQSGFRAWRRGGIPDRKRLTDAQALVLIRTVHQEVRQAYGARRIHAELRGRGYRIGLPRIERLMRENGIRARHKRRYKATTDSRHHLPVAENVLERQFAPEVPNRVWTGDITYIATAEGWLYLAVVIDLFNREVIGWSIKPRMTTDLVLDALSMAWFRRRPGPGVLFHSDRGSQYASQAYQARLAAYGMRGSMSRKGNCWDNAPTESFFNSLKNERVHGVSYATRNEATSDLFQYIAVFYNRSRRHSSLGYLSPTTFLQNWIERQDHQEMAT</sequence>
<dbReference type="Pfam" id="PF00665">
    <property type="entry name" value="rve"/>
    <property type="match status" value="1"/>
</dbReference>
<keyword evidence="3" id="KW-1185">Reference proteome</keyword>
<dbReference type="EMBL" id="CP014646">
    <property type="protein sequence ID" value="AMO37084.1"/>
    <property type="molecule type" value="Genomic_DNA"/>
</dbReference>
<protein>
    <submittedName>
        <fullName evidence="2">Transposase</fullName>
    </submittedName>
</protein>
<dbReference type="SUPFAM" id="SSF53098">
    <property type="entry name" value="Ribonuclease H-like"/>
    <property type="match status" value="1"/>
</dbReference>
<dbReference type="GO" id="GO:0015074">
    <property type="term" value="P:DNA integration"/>
    <property type="evidence" value="ECO:0007669"/>
    <property type="project" value="InterPro"/>
</dbReference>
<dbReference type="PANTHER" id="PTHR46889">
    <property type="entry name" value="TRANSPOSASE INSF FOR INSERTION SEQUENCE IS3B-RELATED"/>
    <property type="match status" value="1"/>
</dbReference>
<dbReference type="Proteomes" id="UP000036902">
    <property type="component" value="Chromosome"/>
</dbReference>
<gene>
    <name evidence="2" type="ORF">AC731_009030</name>
</gene>
<accession>A0A127K603</accession>
<feature type="domain" description="Integrase catalytic" evidence="1">
    <location>
        <begin position="123"/>
        <end position="286"/>
    </location>
</feature>
<dbReference type="NCBIfam" id="NF033516">
    <property type="entry name" value="transpos_IS3"/>
    <property type="match status" value="1"/>
</dbReference>
<dbReference type="STRING" id="1134435.AC731_009030"/>
<dbReference type="AlphaFoldDB" id="A0A127K603"/>
<dbReference type="InterPro" id="IPR050900">
    <property type="entry name" value="Transposase_IS3/IS150/IS904"/>
</dbReference>
<reference evidence="3" key="1">
    <citation type="submission" date="2016-03" db="EMBL/GenBank/DDBJ databases">
        <authorList>
            <person name="Ma C."/>
            <person name="Zhou S."/>
            <person name="Yang G."/>
        </authorList>
    </citation>
    <scope>NUCLEOTIDE SEQUENCE [LARGE SCALE GENOMIC DNA]</scope>
    <source>
        <strain evidence="3">SgZ-1</strain>
    </source>
</reference>
<dbReference type="InterPro" id="IPR036397">
    <property type="entry name" value="RNaseH_sf"/>
</dbReference>
<evidence type="ECO:0000313" key="2">
    <source>
        <dbReference type="EMBL" id="AMO37084.1"/>
    </source>
</evidence>
<dbReference type="GO" id="GO:0003676">
    <property type="term" value="F:nucleic acid binding"/>
    <property type="evidence" value="ECO:0007669"/>
    <property type="project" value="InterPro"/>
</dbReference>
<dbReference type="PROSITE" id="PS50994">
    <property type="entry name" value="INTEGRASE"/>
    <property type="match status" value="1"/>
</dbReference>
<dbReference type="Pfam" id="PF13333">
    <property type="entry name" value="rve_2"/>
    <property type="match status" value="1"/>
</dbReference>
<dbReference type="InterPro" id="IPR012337">
    <property type="entry name" value="RNaseH-like_sf"/>
</dbReference>
<evidence type="ECO:0000313" key="3">
    <source>
        <dbReference type="Proteomes" id="UP000036902"/>
    </source>
</evidence>